<dbReference type="EMBL" id="PXZO01000063">
    <property type="protein sequence ID" value="PSK04095.1"/>
    <property type="molecule type" value="Genomic_DNA"/>
</dbReference>
<protein>
    <recommendedName>
        <fullName evidence="3">Terminase</fullName>
    </recommendedName>
</protein>
<accession>A0ABX5FIB5</accession>
<keyword evidence="2" id="KW-1185">Reference proteome</keyword>
<proteinExistence type="predicted"/>
<sequence>MRQARALLAEAQRLQTLVSDDERLRNEFPRISRPIADTFRDYEDHFRYQWHQDNGRGRLLYARYLSIAQDLRISTTILRGAVRYKNAGSIEVKRAEIRQAVRKLAGLIRDGVRDEPDEVEHMGAIEALI</sequence>
<comment type="caution">
    <text evidence="1">The sequence shown here is derived from an EMBL/GenBank/DDBJ whole genome shotgun (WGS) entry which is preliminary data.</text>
</comment>
<dbReference type="GeneID" id="95753795"/>
<gene>
    <name evidence="1" type="ORF">C7R92_27330</name>
</gene>
<reference evidence="1 2" key="1">
    <citation type="submission" date="2018-03" db="EMBL/GenBank/DDBJ databases">
        <title>Brevisbacillus phylogenomics.</title>
        <authorList>
            <person name="Dunlap C."/>
        </authorList>
    </citation>
    <scope>NUCLEOTIDE SEQUENCE [LARGE SCALE GENOMIC DNA]</scope>
    <source>
        <strain evidence="1 2">NRRL B-41110</strain>
    </source>
</reference>
<organism evidence="1 2">
    <name type="scientific">Brevibacillus porteri</name>
    <dbReference type="NCBI Taxonomy" id="2126350"/>
    <lineage>
        <taxon>Bacteria</taxon>
        <taxon>Bacillati</taxon>
        <taxon>Bacillota</taxon>
        <taxon>Bacilli</taxon>
        <taxon>Bacillales</taxon>
        <taxon>Paenibacillaceae</taxon>
        <taxon>Brevibacillus</taxon>
    </lineage>
</organism>
<evidence type="ECO:0000313" key="1">
    <source>
        <dbReference type="EMBL" id="PSK04095.1"/>
    </source>
</evidence>
<dbReference type="RefSeq" id="WP_106836327.1">
    <property type="nucleotide sequence ID" value="NZ_JARMEW010000060.1"/>
</dbReference>
<dbReference type="Proteomes" id="UP000241645">
    <property type="component" value="Unassembled WGS sequence"/>
</dbReference>
<evidence type="ECO:0000313" key="2">
    <source>
        <dbReference type="Proteomes" id="UP000241645"/>
    </source>
</evidence>
<name>A0ABX5FIB5_9BACL</name>
<evidence type="ECO:0008006" key="3">
    <source>
        <dbReference type="Google" id="ProtNLM"/>
    </source>
</evidence>